<evidence type="ECO:0000313" key="2">
    <source>
        <dbReference type="Proteomes" id="UP001417504"/>
    </source>
</evidence>
<keyword evidence="2" id="KW-1185">Reference proteome</keyword>
<name>A0AAP0HNT3_9MAGN</name>
<comment type="caution">
    <text evidence="1">The sequence shown here is derived from an EMBL/GenBank/DDBJ whole genome shotgun (WGS) entry which is preliminary data.</text>
</comment>
<accession>A0AAP0HNT3</accession>
<organism evidence="1 2">
    <name type="scientific">Stephania japonica</name>
    <dbReference type="NCBI Taxonomy" id="461633"/>
    <lineage>
        <taxon>Eukaryota</taxon>
        <taxon>Viridiplantae</taxon>
        <taxon>Streptophyta</taxon>
        <taxon>Embryophyta</taxon>
        <taxon>Tracheophyta</taxon>
        <taxon>Spermatophyta</taxon>
        <taxon>Magnoliopsida</taxon>
        <taxon>Ranunculales</taxon>
        <taxon>Menispermaceae</taxon>
        <taxon>Menispermoideae</taxon>
        <taxon>Cissampelideae</taxon>
        <taxon>Stephania</taxon>
    </lineage>
</organism>
<protein>
    <submittedName>
        <fullName evidence="1">Uncharacterized protein</fullName>
    </submittedName>
</protein>
<dbReference type="Proteomes" id="UP001417504">
    <property type="component" value="Unassembled WGS sequence"/>
</dbReference>
<sequence>MCSSALACRSSLTRAFVICSIRASIRFDRFVCSALAVQYASSDLPMPVLSSKRLTTNETEHVHI</sequence>
<proteinExistence type="predicted"/>
<reference evidence="1 2" key="1">
    <citation type="submission" date="2024-01" db="EMBL/GenBank/DDBJ databases">
        <title>Genome assemblies of Stephania.</title>
        <authorList>
            <person name="Yang L."/>
        </authorList>
    </citation>
    <scope>NUCLEOTIDE SEQUENCE [LARGE SCALE GENOMIC DNA]</scope>
    <source>
        <strain evidence="1">QJT</strain>
        <tissue evidence="1">Leaf</tissue>
    </source>
</reference>
<evidence type="ECO:0000313" key="1">
    <source>
        <dbReference type="EMBL" id="KAK9091096.1"/>
    </source>
</evidence>
<gene>
    <name evidence="1" type="ORF">Sjap_024273</name>
</gene>
<dbReference type="AlphaFoldDB" id="A0AAP0HNT3"/>
<dbReference type="EMBL" id="JBBNAE010000010">
    <property type="protein sequence ID" value="KAK9091096.1"/>
    <property type="molecule type" value="Genomic_DNA"/>
</dbReference>